<name>A0ABT1LTT4_9MICC</name>
<keyword evidence="2" id="KW-1185">Reference proteome</keyword>
<dbReference type="SUPFAM" id="SSF54909">
    <property type="entry name" value="Dimeric alpha+beta barrel"/>
    <property type="match status" value="1"/>
</dbReference>
<comment type="caution">
    <text evidence="1">The sequence shown here is derived from an EMBL/GenBank/DDBJ whole genome shotgun (WGS) entry which is preliminary data.</text>
</comment>
<sequence>MLAIGTFDDPVANGSMAVFASRHRAEEFLAHDPFVTESVVHPSDVREWNVQAFR</sequence>
<evidence type="ECO:0000313" key="2">
    <source>
        <dbReference type="Proteomes" id="UP001524318"/>
    </source>
</evidence>
<evidence type="ECO:0000313" key="1">
    <source>
        <dbReference type="EMBL" id="MCP9001865.1"/>
    </source>
</evidence>
<dbReference type="Proteomes" id="UP001524318">
    <property type="component" value="Unassembled WGS sequence"/>
</dbReference>
<protein>
    <recommendedName>
        <fullName evidence="3">YCII-related domain-containing protein</fullName>
    </recommendedName>
</protein>
<accession>A0ABT1LTT4</accession>
<dbReference type="Gene3D" id="3.30.70.1060">
    <property type="entry name" value="Dimeric alpha+beta barrel"/>
    <property type="match status" value="1"/>
</dbReference>
<dbReference type="InterPro" id="IPR011008">
    <property type="entry name" value="Dimeric_a/b-barrel"/>
</dbReference>
<gene>
    <name evidence="1" type="ORF">NFC73_19335</name>
</gene>
<proteinExistence type="predicted"/>
<organism evidence="1 2">
    <name type="scientific">Pseudarthrobacter humi</name>
    <dbReference type="NCBI Taxonomy" id="2952523"/>
    <lineage>
        <taxon>Bacteria</taxon>
        <taxon>Bacillati</taxon>
        <taxon>Actinomycetota</taxon>
        <taxon>Actinomycetes</taxon>
        <taxon>Micrococcales</taxon>
        <taxon>Micrococcaceae</taxon>
        <taxon>Pseudarthrobacter</taxon>
    </lineage>
</organism>
<reference evidence="1 2" key="1">
    <citation type="submission" date="2022-06" db="EMBL/GenBank/DDBJ databases">
        <title>Pseudarthrobacter sp. strain RMG13 Genome sequencing and assembly.</title>
        <authorList>
            <person name="Kim I."/>
        </authorList>
    </citation>
    <scope>NUCLEOTIDE SEQUENCE [LARGE SCALE GENOMIC DNA]</scope>
    <source>
        <strain evidence="1 2">RMG13</strain>
    </source>
</reference>
<evidence type="ECO:0008006" key="3">
    <source>
        <dbReference type="Google" id="ProtNLM"/>
    </source>
</evidence>
<dbReference type="RefSeq" id="WP_254752908.1">
    <property type="nucleotide sequence ID" value="NZ_JANCLV010000020.1"/>
</dbReference>
<dbReference type="EMBL" id="JANCLV010000020">
    <property type="protein sequence ID" value="MCP9001865.1"/>
    <property type="molecule type" value="Genomic_DNA"/>
</dbReference>